<feature type="transmembrane region" description="Helical" evidence="1">
    <location>
        <begin position="65"/>
        <end position="89"/>
    </location>
</feature>
<feature type="transmembrane region" description="Helical" evidence="1">
    <location>
        <begin position="110"/>
        <end position="130"/>
    </location>
</feature>
<comment type="caution">
    <text evidence="2">The sequence shown here is derived from an EMBL/GenBank/DDBJ whole genome shotgun (WGS) entry which is preliminary data.</text>
</comment>
<dbReference type="AlphaFoldDB" id="A0A3N4MCU3"/>
<keyword evidence="1" id="KW-1133">Transmembrane helix</keyword>
<accession>A0A3N4MCU3</accession>
<dbReference type="Pfam" id="PF11188">
    <property type="entry name" value="DUF2975"/>
    <property type="match status" value="1"/>
</dbReference>
<organism evidence="2 3">
    <name type="scientific">Chitinophaga barathri</name>
    <dbReference type="NCBI Taxonomy" id="1647451"/>
    <lineage>
        <taxon>Bacteria</taxon>
        <taxon>Pseudomonadati</taxon>
        <taxon>Bacteroidota</taxon>
        <taxon>Chitinophagia</taxon>
        <taxon>Chitinophagales</taxon>
        <taxon>Chitinophagaceae</taxon>
        <taxon>Chitinophaga</taxon>
    </lineage>
</organism>
<keyword evidence="1" id="KW-0472">Membrane</keyword>
<dbReference type="RefSeq" id="WP_120517998.1">
    <property type="nucleotide sequence ID" value="NZ_QXZY01000011.1"/>
</dbReference>
<reference evidence="3" key="1">
    <citation type="submission" date="2018-11" db="EMBL/GenBank/DDBJ databases">
        <title>Chitinophaga lutea sp.nov., isolate from arsenic contaminated soil.</title>
        <authorList>
            <person name="Zong Y."/>
        </authorList>
    </citation>
    <scope>NUCLEOTIDE SEQUENCE [LARGE SCALE GENOMIC DNA]</scope>
    <source>
        <strain evidence="3">YLT18</strain>
    </source>
</reference>
<proteinExistence type="predicted"/>
<evidence type="ECO:0000256" key="1">
    <source>
        <dbReference type="SAM" id="Phobius"/>
    </source>
</evidence>
<dbReference type="OrthoDB" id="672524at2"/>
<evidence type="ECO:0000313" key="3">
    <source>
        <dbReference type="Proteomes" id="UP000279089"/>
    </source>
</evidence>
<gene>
    <name evidence="2" type="ORF">EG028_19725</name>
</gene>
<name>A0A3N4MCU3_9BACT</name>
<evidence type="ECO:0000313" key="2">
    <source>
        <dbReference type="EMBL" id="RPD39357.1"/>
    </source>
</evidence>
<dbReference type="EMBL" id="RMBX01000011">
    <property type="protein sequence ID" value="RPD39357.1"/>
    <property type="molecule type" value="Genomic_DNA"/>
</dbReference>
<dbReference type="Proteomes" id="UP000279089">
    <property type="component" value="Unassembled WGS sequence"/>
</dbReference>
<keyword evidence="3" id="KW-1185">Reference proteome</keyword>
<feature type="transmembrane region" description="Helical" evidence="1">
    <location>
        <begin position="12"/>
        <end position="45"/>
    </location>
</feature>
<protein>
    <submittedName>
        <fullName evidence="2">DUF2975 domain-containing protein</fullName>
    </submittedName>
</protein>
<keyword evidence="1" id="KW-0812">Transmembrane</keyword>
<dbReference type="InterPro" id="IPR021354">
    <property type="entry name" value="DUF2975"/>
</dbReference>
<feature type="transmembrane region" description="Helical" evidence="1">
    <location>
        <begin position="150"/>
        <end position="170"/>
    </location>
</feature>
<sequence length="184" mass="20761">MEIKITTRQILKVLYILSWVIFLGVCVDAGGIICNSFVALVINPANAHSFWDGVDLSGLYNYDRGYFFVETLLMSIVAVMKAIMFYLILKILHDKKLNMAQPFSVEVRRFISNVSYLALGIGFFSAWGAGYAEWFVKQGVKMPDLQAMHIGGADVWLFMAVTLFIIAQIFKRGIEIQSENELTV</sequence>